<comment type="cofactor">
    <cofactor evidence="2">
        <name>Ca(2+)</name>
        <dbReference type="ChEBI" id="CHEBI:29108"/>
    </cofactor>
</comment>
<name>A0AA36J665_9DINO</name>
<dbReference type="PRINTS" id="PR00110">
    <property type="entry name" value="ALPHAAMYLASE"/>
</dbReference>
<organism evidence="9 10">
    <name type="scientific">Effrenium voratum</name>
    <dbReference type="NCBI Taxonomy" id="2562239"/>
    <lineage>
        <taxon>Eukaryota</taxon>
        <taxon>Sar</taxon>
        <taxon>Alveolata</taxon>
        <taxon>Dinophyceae</taxon>
        <taxon>Suessiales</taxon>
        <taxon>Symbiodiniaceae</taxon>
        <taxon>Effrenium</taxon>
    </lineage>
</organism>
<proteinExistence type="inferred from homology"/>
<sequence length="851" mass="91669">MQFGVEMTATFLATGTGSTSTTPMLSTTATSAWPSTSPFSNISSASNTQTTTLFSTTTTTNTTASTTTARTTTAGFFGLNGTSTTSTTGKFTTATTTKLSTPVSSNGTSTTNTWTTLFTTSPQPASAQTTTASTFVTTTTSTAFQPSGPLVAMPNCFLAPLVEKTGCQRLMVEEDARFGLNELQQETTARRICQESARALGANTWQFRVGRCEVWNCSSKAALQRSADSGRSGTEGLLLQDYKGRIVATGKEELVAEYDFVESLAVVVIQNPDSTAYLQGADGSYITMGLAVGLQQEAARWSLSAADDGVALFVEGQQLVVRSSRLELQPPAGAGAEGIFHLVPAGLQRAWGPDARVWVHSSWCQYQEPYGGEGGRQRRSATYVQLFEWSHAAVAKECQQLGAQGVDGVQLSPVTEHVVGDQWWVRYQPVSFSLNSRSGSAANLRHAVAACRSAGVEVVADVVLNHMARPCPEAENARLGTPCVGWNGTAYGNRRTAGARGWDRANTSFFHHQTGHDTWGQCGVGPETGFLCGSPVTTDCSCCPCDMYGLPDWDLAEPAVQEMHTRHLEELHSMGITMLRVDAALYMESELMSGILNRFPWDMVYQEWWHELPVPGREVFGLYRDLKFMRRAAAEMHDAAQVLSLQQGNFYIPAEDAVYPTCFQDGRSDAADPTVPTFKNGLAFHQQQKFLLASPFPTTVVLWSGYSWQSIEQGPPGGAGGEECMATPSASPLPLELASSRRWVCEHRWQGVAGLIHFRKACRKAITKSWAGACVGCGALRLGAGCFLALAGPDGWQLRLTTGLPGGRYCDLSSLENRTCVREVLLGDEGRILEGGVPAGDLLAISTTWML</sequence>
<gene>
    <name evidence="9" type="ORF">EVOR1521_LOCUS23306</name>
</gene>
<evidence type="ECO:0000256" key="6">
    <source>
        <dbReference type="ARBA" id="ARBA00023277"/>
    </source>
</evidence>
<evidence type="ECO:0000256" key="3">
    <source>
        <dbReference type="ARBA" id="ARBA00008061"/>
    </source>
</evidence>
<reference evidence="9" key="1">
    <citation type="submission" date="2023-08" db="EMBL/GenBank/DDBJ databases">
        <authorList>
            <person name="Chen Y."/>
            <person name="Shah S."/>
            <person name="Dougan E. K."/>
            <person name="Thang M."/>
            <person name="Chan C."/>
        </authorList>
    </citation>
    <scope>NUCLEOTIDE SEQUENCE</scope>
</reference>
<evidence type="ECO:0000313" key="10">
    <source>
        <dbReference type="Proteomes" id="UP001178507"/>
    </source>
</evidence>
<keyword evidence="10" id="KW-1185">Reference proteome</keyword>
<evidence type="ECO:0000256" key="4">
    <source>
        <dbReference type="ARBA" id="ARBA00012595"/>
    </source>
</evidence>
<dbReference type="PANTHER" id="PTHR43447">
    <property type="entry name" value="ALPHA-AMYLASE"/>
    <property type="match status" value="1"/>
</dbReference>
<dbReference type="EMBL" id="CAUJNA010003350">
    <property type="protein sequence ID" value="CAJ1399839.1"/>
    <property type="molecule type" value="Genomic_DNA"/>
</dbReference>
<evidence type="ECO:0000256" key="5">
    <source>
        <dbReference type="ARBA" id="ARBA00022801"/>
    </source>
</evidence>
<dbReference type="InterPro" id="IPR006046">
    <property type="entry name" value="Alpha_amylase"/>
</dbReference>
<dbReference type="Gene3D" id="3.20.20.80">
    <property type="entry name" value="Glycosidases"/>
    <property type="match status" value="1"/>
</dbReference>
<dbReference type="GO" id="GO:0005975">
    <property type="term" value="P:carbohydrate metabolic process"/>
    <property type="evidence" value="ECO:0007669"/>
    <property type="project" value="InterPro"/>
</dbReference>
<comment type="caution">
    <text evidence="9">The sequence shown here is derived from an EMBL/GenBank/DDBJ whole genome shotgun (WGS) entry which is preliminary data.</text>
</comment>
<comment type="similarity">
    <text evidence="3">Belongs to the glycosyl hydrolase 13 family.</text>
</comment>
<dbReference type="SUPFAM" id="SSF51445">
    <property type="entry name" value="(Trans)glycosidases"/>
    <property type="match status" value="1"/>
</dbReference>
<accession>A0AA36J665</accession>
<comment type="catalytic activity">
    <reaction evidence="1">
        <text>Endohydrolysis of (1-&gt;4)-alpha-D-glucosidic linkages in polysaccharides containing three or more (1-&gt;4)-alpha-linked D-glucose units.</text>
        <dbReference type="EC" id="3.2.1.1"/>
    </reaction>
</comment>
<dbReference type="AlphaFoldDB" id="A0AA36J665"/>
<dbReference type="Proteomes" id="UP001178507">
    <property type="component" value="Unassembled WGS sequence"/>
</dbReference>
<evidence type="ECO:0000256" key="7">
    <source>
        <dbReference type="ARBA" id="ARBA00023295"/>
    </source>
</evidence>
<dbReference type="SMART" id="SM00642">
    <property type="entry name" value="Aamy"/>
    <property type="match status" value="1"/>
</dbReference>
<dbReference type="InterPro" id="IPR006047">
    <property type="entry name" value="GH13_cat_dom"/>
</dbReference>
<evidence type="ECO:0000313" key="9">
    <source>
        <dbReference type="EMBL" id="CAJ1399839.1"/>
    </source>
</evidence>
<keyword evidence="5" id="KW-0378">Hydrolase</keyword>
<dbReference type="GO" id="GO:0004556">
    <property type="term" value="F:alpha-amylase activity"/>
    <property type="evidence" value="ECO:0007669"/>
    <property type="project" value="UniProtKB-EC"/>
</dbReference>
<evidence type="ECO:0000256" key="2">
    <source>
        <dbReference type="ARBA" id="ARBA00001913"/>
    </source>
</evidence>
<dbReference type="EC" id="3.2.1.1" evidence="4"/>
<keyword evidence="6" id="KW-0119">Carbohydrate metabolism</keyword>
<protein>
    <recommendedName>
        <fullName evidence="4">alpha-amylase</fullName>
        <ecNumber evidence="4">3.2.1.1</ecNumber>
    </recommendedName>
</protein>
<keyword evidence="7" id="KW-0326">Glycosidase</keyword>
<evidence type="ECO:0000259" key="8">
    <source>
        <dbReference type="SMART" id="SM00642"/>
    </source>
</evidence>
<evidence type="ECO:0000256" key="1">
    <source>
        <dbReference type="ARBA" id="ARBA00000548"/>
    </source>
</evidence>
<dbReference type="GO" id="GO:0043169">
    <property type="term" value="F:cation binding"/>
    <property type="evidence" value="ECO:0007669"/>
    <property type="project" value="InterPro"/>
</dbReference>
<feature type="domain" description="Glycosyl hydrolase family 13 catalytic" evidence="8">
    <location>
        <begin position="381"/>
        <end position="759"/>
    </location>
</feature>
<dbReference type="InterPro" id="IPR017853">
    <property type="entry name" value="GH"/>
</dbReference>